<evidence type="ECO:0000256" key="1">
    <source>
        <dbReference type="SAM" id="Coils"/>
    </source>
</evidence>
<dbReference type="Proteomes" id="UP000185839">
    <property type="component" value="Unassembled WGS sequence"/>
</dbReference>
<dbReference type="AlphaFoldDB" id="A0A1N7M1C7"/>
<dbReference type="Pfam" id="PF13476">
    <property type="entry name" value="AAA_23"/>
    <property type="match status" value="1"/>
</dbReference>
<gene>
    <name evidence="3" type="ORF">SAMN05421789_10716</name>
</gene>
<dbReference type="GO" id="GO:0006302">
    <property type="term" value="P:double-strand break repair"/>
    <property type="evidence" value="ECO:0007669"/>
    <property type="project" value="InterPro"/>
</dbReference>
<dbReference type="InterPro" id="IPR038729">
    <property type="entry name" value="Rad50/SbcC_AAA"/>
</dbReference>
<dbReference type="Gene3D" id="3.40.50.300">
    <property type="entry name" value="P-loop containing nucleotide triphosphate hydrolases"/>
    <property type="match status" value="2"/>
</dbReference>
<dbReference type="OrthoDB" id="9795626at2"/>
<feature type="coiled-coil region" evidence="1">
    <location>
        <begin position="809"/>
        <end position="853"/>
    </location>
</feature>
<protein>
    <submittedName>
        <fullName evidence="3">Exonuclease SbcC</fullName>
    </submittedName>
</protein>
<dbReference type="STRING" id="713588.SAMN05421789_10716"/>
<keyword evidence="3" id="KW-0378">Hydrolase</keyword>
<dbReference type="EMBL" id="FTOI01000007">
    <property type="protein sequence ID" value="SIS79895.1"/>
    <property type="molecule type" value="Genomic_DNA"/>
</dbReference>
<dbReference type="RefSeq" id="WP_076387043.1">
    <property type="nucleotide sequence ID" value="NZ_FTOI01000007.1"/>
</dbReference>
<name>A0A1N7M1C7_9FLAO</name>
<dbReference type="Pfam" id="PF13558">
    <property type="entry name" value="SbcC_Walker_B"/>
    <property type="match status" value="1"/>
</dbReference>
<evidence type="ECO:0000313" key="3">
    <source>
        <dbReference type="EMBL" id="SIS79895.1"/>
    </source>
</evidence>
<evidence type="ECO:0000259" key="2">
    <source>
        <dbReference type="Pfam" id="PF13476"/>
    </source>
</evidence>
<proteinExistence type="predicted"/>
<dbReference type="SUPFAM" id="SSF52540">
    <property type="entry name" value="P-loop containing nucleoside triphosphate hydrolases"/>
    <property type="match status" value="1"/>
</dbReference>
<dbReference type="PANTHER" id="PTHR32114:SF2">
    <property type="entry name" value="ABC TRANSPORTER ABCH.3"/>
    <property type="match status" value="1"/>
</dbReference>
<feature type="coiled-coil region" evidence="1">
    <location>
        <begin position="514"/>
        <end position="731"/>
    </location>
</feature>
<reference evidence="4" key="1">
    <citation type="submission" date="2017-01" db="EMBL/GenBank/DDBJ databases">
        <authorList>
            <person name="Varghese N."/>
            <person name="Submissions S."/>
        </authorList>
    </citation>
    <scope>NUCLEOTIDE SEQUENCE [LARGE SCALE GENOMIC DNA]</scope>
    <source>
        <strain evidence="4">DSM 23145</strain>
    </source>
</reference>
<evidence type="ECO:0000313" key="4">
    <source>
        <dbReference type="Proteomes" id="UP000185839"/>
    </source>
</evidence>
<keyword evidence="3" id="KW-0540">Nuclease</keyword>
<dbReference type="GO" id="GO:0016887">
    <property type="term" value="F:ATP hydrolysis activity"/>
    <property type="evidence" value="ECO:0007669"/>
    <property type="project" value="InterPro"/>
</dbReference>
<dbReference type="InterPro" id="IPR027417">
    <property type="entry name" value="P-loop_NTPase"/>
</dbReference>
<organism evidence="3 4">
    <name type="scientific">Kaistella chaponensis</name>
    <dbReference type="NCBI Taxonomy" id="713588"/>
    <lineage>
        <taxon>Bacteria</taxon>
        <taxon>Pseudomonadati</taxon>
        <taxon>Bacteroidota</taxon>
        <taxon>Flavobacteriia</taxon>
        <taxon>Flavobacteriales</taxon>
        <taxon>Weeksellaceae</taxon>
        <taxon>Chryseobacterium group</taxon>
        <taxon>Kaistella</taxon>
    </lineage>
</organism>
<feature type="coiled-coil region" evidence="1">
    <location>
        <begin position="457"/>
        <end position="487"/>
    </location>
</feature>
<keyword evidence="3" id="KW-0269">Exonuclease</keyword>
<feature type="domain" description="Rad50/SbcC-type AAA" evidence="2">
    <location>
        <begin position="5"/>
        <end position="216"/>
    </location>
</feature>
<sequence>MIPLQLTLEGLYSYQKRQTIDFQTLTEAGLFGIFGQVGSGKSSILEAISFALYGETERLHSRDNRAYNMMNLKSNRSYIEFDFINFENKKFRATREFKRNSKNFEDVKASAVLYEWKNDTWVTLETTKADEIIGLTYANFKRTIIIPQGQFKEFLELGAKDRTVMMKEIFGLERFDLQYKIADLSNENKSKTGFLEGQLQGYEEINEDYISRQKEIVKQQTEIYNSITLEFKDLEKKYLKQTTLKTDFELLGHKTELLKKLEIQKIEVDVLEKKTEKYDQVFKVFNPLLSEKLKLEKLQAGQAEDQTQQKKILEKIESEFTRVKKDLETISPQFKALEENKIQEHDLNLIVQMLAFSEEIKKVKDRTKNGGEKVNEVINEQVLLEEKIALFTKNSDDLKAKRIDADVLLNVGKWFSTNQYLKESFLNQSQKVIDCKANIQQISEELKVLKINEKTYLEDFKSKMELLENQKKNLNDQRNHLEVQQKLAHFSTELHDGESCPLCGALEHPNIVEFTDVKAEIENVESQLRDLEVEQKAHHNESSAIEKMLERKKIFENQLVAEEEVCEKIKLNQKNHLNAFEWKEFHAENEAEFEQKRKEAIHLEKQIEELSLKISVEQKNRQNSQQNLDKFKKALQDLQLQENKVETQISSNQSNLKFLNWNDFKDENRVKIEENLAQLRISNRETEENYQLLTRKETELSPKLAAQKAIVDQLEKRISEIENEILSHHLLLNEALLSFQFDTVSDVQKILTEDIKVLENREKIHHFKMEFGILTNSISELSLKLKDFTFDIEEFARLENDFETKKGETQSAGETLAKLKGEIDRLEIEFKKKEVLLKDLDQLKKRAENLKVMTNLFKGAGFVQYASSIYLRQLCDHANIRFHRMTRNQLSLQLNENNDFEIVDYLNEGHKRSVKTLSGGQAFQVSLSLALALAESVQSHAIAERNFFFIDEGFGTQDPESVQVVFETLLSLQKENRIVGIISHVEELKEKMPVSLNITKDDERGSLIELV</sequence>
<accession>A0A1N7M1C7</accession>
<dbReference type="GO" id="GO:0004527">
    <property type="term" value="F:exonuclease activity"/>
    <property type="evidence" value="ECO:0007669"/>
    <property type="project" value="UniProtKB-KW"/>
</dbReference>
<dbReference type="PANTHER" id="PTHR32114">
    <property type="entry name" value="ABC TRANSPORTER ABCH.3"/>
    <property type="match status" value="1"/>
</dbReference>
<keyword evidence="1" id="KW-0175">Coiled coil</keyword>
<keyword evidence="4" id="KW-1185">Reference proteome</keyword>